<dbReference type="NCBIfam" id="TIGR00632">
    <property type="entry name" value="vsr"/>
    <property type="match status" value="1"/>
</dbReference>
<evidence type="ECO:0000256" key="3">
    <source>
        <dbReference type="ARBA" id="ARBA00022763"/>
    </source>
</evidence>
<dbReference type="CDD" id="cd00221">
    <property type="entry name" value="Vsr"/>
    <property type="match status" value="1"/>
</dbReference>
<proteinExistence type="inferred from homology"/>
<dbReference type="GO" id="GO:0004519">
    <property type="term" value="F:endonuclease activity"/>
    <property type="evidence" value="ECO:0007669"/>
    <property type="project" value="UniProtKB-KW"/>
</dbReference>
<gene>
    <name evidence="7" type="ORF">LX99_04072</name>
</gene>
<dbReference type="GO" id="GO:0006298">
    <property type="term" value="P:mismatch repair"/>
    <property type="evidence" value="ECO:0007669"/>
    <property type="project" value="UniProtKB-UniRule"/>
</dbReference>
<keyword evidence="5 6" id="KW-0234">DNA repair</keyword>
<dbReference type="InterPro" id="IPR004603">
    <property type="entry name" value="DNA_mismatch_endonuc_vsr"/>
</dbReference>
<name>A0A316H490_9SPHI</name>
<comment type="function">
    <text evidence="6">May nick specific sequences that contain T:G mispairs resulting from m5C-deamination.</text>
</comment>
<reference evidence="7 8" key="1">
    <citation type="submission" date="2018-05" db="EMBL/GenBank/DDBJ databases">
        <title>Genomic Encyclopedia of Archaeal and Bacterial Type Strains, Phase II (KMG-II): from individual species to whole genera.</title>
        <authorList>
            <person name="Goeker M."/>
        </authorList>
    </citation>
    <scope>NUCLEOTIDE SEQUENCE [LARGE SCALE GENOMIC DNA]</scope>
    <source>
        <strain evidence="7 8">DSM 19975</strain>
    </source>
</reference>
<dbReference type="Gene3D" id="3.40.960.10">
    <property type="entry name" value="VSR Endonuclease"/>
    <property type="match status" value="1"/>
</dbReference>
<dbReference type="GO" id="GO:0016787">
    <property type="term" value="F:hydrolase activity"/>
    <property type="evidence" value="ECO:0007669"/>
    <property type="project" value="UniProtKB-KW"/>
</dbReference>
<evidence type="ECO:0000256" key="1">
    <source>
        <dbReference type="ARBA" id="ARBA00022722"/>
    </source>
</evidence>
<accession>A0A316H490</accession>
<dbReference type="InterPro" id="IPR011335">
    <property type="entry name" value="Restrct_endonuc-II-like"/>
</dbReference>
<dbReference type="Pfam" id="PF03852">
    <property type="entry name" value="Vsr"/>
    <property type="match status" value="1"/>
</dbReference>
<dbReference type="AlphaFoldDB" id="A0A316H490"/>
<comment type="similarity">
    <text evidence="6">Belongs to the vsr family.</text>
</comment>
<dbReference type="EMBL" id="QGHA01000009">
    <property type="protein sequence ID" value="PWK74270.1"/>
    <property type="molecule type" value="Genomic_DNA"/>
</dbReference>
<keyword evidence="2 6" id="KW-0255">Endonuclease</keyword>
<dbReference type="Proteomes" id="UP000245678">
    <property type="component" value="Unassembled WGS sequence"/>
</dbReference>
<evidence type="ECO:0000256" key="6">
    <source>
        <dbReference type="PIRNR" id="PIRNR018267"/>
    </source>
</evidence>
<keyword evidence="1 6" id="KW-0540">Nuclease</keyword>
<organism evidence="7 8">
    <name type="scientific">Mucilaginibacter oryzae</name>
    <dbReference type="NCBI Taxonomy" id="468058"/>
    <lineage>
        <taxon>Bacteria</taxon>
        <taxon>Pseudomonadati</taxon>
        <taxon>Bacteroidota</taxon>
        <taxon>Sphingobacteriia</taxon>
        <taxon>Sphingobacteriales</taxon>
        <taxon>Sphingobacteriaceae</taxon>
        <taxon>Mucilaginibacter</taxon>
    </lineage>
</organism>
<keyword evidence="4 6" id="KW-0378">Hydrolase</keyword>
<sequence length="154" mass="17726">MTATIRNVFNNRYLTEMTVVVTDKNVSKRMKGNKSKGTKPEILLRKVLTNKGIKGYRICYTDIIGKPDIVFIKKRIAVFVHGCFWHSCPSCNLKVPNKNNEFWLKKLTGNKNRDKIVLDTLETAGWTVVTVWECKLKNNPEEEVNRIGSLILQK</sequence>
<evidence type="ECO:0000256" key="4">
    <source>
        <dbReference type="ARBA" id="ARBA00022801"/>
    </source>
</evidence>
<evidence type="ECO:0000256" key="5">
    <source>
        <dbReference type="ARBA" id="ARBA00023204"/>
    </source>
</evidence>
<protein>
    <recommendedName>
        <fullName evidence="6">Very short patch repair endonuclease</fullName>
        <ecNumber evidence="6">3.1.-.-</ecNumber>
    </recommendedName>
</protein>
<keyword evidence="8" id="KW-1185">Reference proteome</keyword>
<evidence type="ECO:0000313" key="7">
    <source>
        <dbReference type="EMBL" id="PWK74270.1"/>
    </source>
</evidence>
<dbReference type="PIRSF" id="PIRSF018267">
    <property type="entry name" value="VSR_endonuc"/>
    <property type="match status" value="1"/>
</dbReference>
<dbReference type="SUPFAM" id="SSF52980">
    <property type="entry name" value="Restriction endonuclease-like"/>
    <property type="match status" value="1"/>
</dbReference>
<dbReference type="EC" id="3.1.-.-" evidence="6"/>
<evidence type="ECO:0000256" key="2">
    <source>
        <dbReference type="ARBA" id="ARBA00022759"/>
    </source>
</evidence>
<keyword evidence="3 6" id="KW-0227">DNA damage</keyword>
<evidence type="ECO:0000313" key="8">
    <source>
        <dbReference type="Proteomes" id="UP000245678"/>
    </source>
</evidence>
<comment type="caution">
    <text evidence="7">The sequence shown here is derived from an EMBL/GenBank/DDBJ whole genome shotgun (WGS) entry which is preliminary data.</text>
</comment>